<reference evidence="3 4" key="1">
    <citation type="submission" date="2019-04" db="EMBL/GenBank/DDBJ databases">
        <authorList>
            <person name="Yang Y."/>
            <person name="Wei D."/>
        </authorList>
    </citation>
    <scope>NUCLEOTIDE SEQUENCE [LARGE SCALE GENOMIC DNA]</scope>
    <source>
        <strain evidence="3 4">L-1-4w-11</strain>
    </source>
</reference>
<comment type="caution">
    <text evidence="3">The sequence shown here is derived from an EMBL/GenBank/DDBJ whole genome shotgun (WGS) entry which is preliminary data.</text>
</comment>
<dbReference type="Gene3D" id="3.40.710.10">
    <property type="entry name" value="DD-peptidase/beta-lactamase superfamily"/>
    <property type="match status" value="1"/>
</dbReference>
<proteinExistence type="predicted"/>
<accession>A0A4U1L6Z8</accession>
<dbReference type="InterPro" id="IPR050789">
    <property type="entry name" value="Diverse_Enzym_Activities"/>
</dbReference>
<dbReference type="InterPro" id="IPR001466">
    <property type="entry name" value="Beta-lactam-related"/>
</dbReference>
<dbReference type="GO" id="GO:0016787">
    <property type="term" value="F:hydrolase activity"/>
    <property type="evidence" value="ECO:0007669"/>
    <property type="project" value="UniProtKB-KW"/>
</dbReference>
<evidence type="ECO:0000313" key="3">
    <source>
        <dbReference type="EMBL" id="TKD52105.1"/>
    </source>
</evidence>
<keyword evidence="4" id="KW-1185">Reference proteome</keyword>
<feature type="chain" id="PRO_5020753480" evidence="1">
    <location>
        <begin position="23"/>
        <end position="452"/>
    </location>
</feature>
<dbReference type="OrthoDB" id="9814204at2"/>
<dbReference type="AlphaFoldDB" id="A0A4U1L6Z8"/>
<evidence type="ECO:0000313" key="4">
    <source>
        <dbReference type="Proteomes" id="UP000309138"/>
    </source>
</evidence>
<dbReference type="Proteomes" id="UP000309138">
    <property type="component" value="Unassembled WGS sequence"/>
</dbReference>
<organism evidence="3 4">
    <name type="scientific">Sphingomonas baiyangensis</name>
    <dbReference type="NCBI Taxonomy" id="2572576"/>
    <lineage>
        <taxon>Bacteria</taxon>
        <taxon>Pseudomonadati</taxon>
        <taxon>Pseudomonadota</taxon>
        <taxon>Alphaproteobacteria</taxon>
        <taxon>Sphingomonadales</taxon>
        <taxon>Sphingomonadaceae</taxon>
        <taxon>Sphingomonas</taxon>
    </lineage>
</organism>
<sequence length="452" mass="47656">MVITPRLLLAASLLALAAPAPAQDAPSPYTRAIAAGYKALMLCGARNSAAVAGVERSIASIEANELKGTYPDYDALLPTLNADVSPAGVSVPYDTAMPPRIARAEGLAGCRLLPIGAKPAAPAAPTMPPRSTGGWPLADNATITAPRGPLAPVLARAFDGSFGQGSNTTAVLVLGADGRIAGERYAEGFGANTPQRTWSVAKSIAGTIIGAAAHKRQIDPAAPAPVPEWQREGDPRRAITLDQLLRMASGLHSDTAGNRTDALYFGGTAVTEEAVAWPLEVPPGTRFRYANNDTLLAIRALRAKLGRDDFARDVLLDRIAMRSTIPEQDWQGNYMLSSQVWSTPRDFARLGTLWLNDGVWQGERILPEGWVRYMTTPSGPQPTSGAGYGATLWLFGPDQGLPAGSYAAQGNRGQYIMVIPARRLVIVRRGEDAGSARFDIAAFAAAVAGALR</sequence>
<evidence type="ECO:0000256" key="1">
    <source>
        <dbReference type="SAM" id="SignalP"/>
    </source>
</evidence>
<dbReference type="EMBL" id="SWKR01000002">
    <property type="protein sequence ID" value="TKD52105.1"/>
    <property type="molecule type" value="Genomic_DNA"/>
</dbReference>
<feature type="domain" description="Beta-lactamase-related" evidence="2">
    <location>
        <begin position="159"/>
        <end position="427"/>
    </location>
</feature>
<dbReference type="Pfam" id="PF00144">
    <property type="entry name" value="Beta-lactamase"/>
    <property type="match status" value="1"/>
</dbReference>
<dbReference type="PANTHER" id="PTHR43283">
    <property type="entry name" value="BETA-LACTAMASE-RELATED"/>
    <property type="match status" value="1"/>
</dbReference>
<protein>
    <submittedName>
        <fullName evidence="3">Serine hydrolase</fullName>
    </submittedName>
</protein>
<dbReference type="InterPro" id="IPR012338">
    <property type="entry name" value="Beta-lactam/transpept-like"/>
</dbReference>
<gene>
    <name evidence="3" type="ORF">FBR43_04580</name>
</gene>
<name>A0A4U1L6Z8_9SPHN</name>
<keyword evidence="1" id="KW-0732">Signal</keyword>
<dbReference type="PANTHER" id="PTHR43283:SF7">
    <property type="entry name" value="BETA-LACTAMASE-RELATED DOMAIN-CONTAINING PROTEIN"/>
    <property type="match status" value="1"/>
</dbReference>
<dbReference type="SUPFAM" id="SSF56601">
    <property type="entry name" value="beta-lactamase/transpeptidase-like"/>
    <property type="match status" value="1"/>
</dbReference>
<feature type="signal peptide" evidence="1">
    <location>
        <begin position="1"/>
        <end position="22"/>
    </location>
</feature>
<keyword evidence="3" id="KW-0378">Hydrolase</keyword>
<evidence type="ECO:0000259" key="2">
    <source>
        <dbReference type="Pfam" id="PF00144"/>
    </source>
</evidence>